<gene>
    <name evidence="13" type="ORF">ACFQND_08870</name>
</gene>
<evidence type="ECO:0000313" key="14">
    <source>
        <dbReference type="Proteomes" id="UP001596270"/>
    </source>
</evidence>
<evidence type="ECO:0000256" key="1">
    <source>
        <dbReference type="ARBA" id="ARBA00004994"/>
    </source>
</evidence>
<dbReference type="NCBIfam" id="TIGR00745">
    <property type="entry name" value="apbA_panE"/>
    <property type="match status" value="1"/>
</dbReference>
<dbReference type="Proteomes" id="UP001596270">
    <property type="component" value="Unassembled WGS sequence"/>
</dbReference>
<comment type="similarity">
    <text evidence="2 10">Belongs to the ketopantoate reductase family.</text>
</comment>
<reference evidence="14" key="1">
    <citation type="journal article" date="2019" name="Int. J. Syst. Evol. Microbiol.">
        <title>The Global Catalogue of Microorganisms (GCM) 10K type strain sequencing project: providing services to taxonomists for standard genome sequencing and annotation.</title>
        <authorList>
            <consortium name="The Broad Institute Genomics Platform"/>
            <consortium name="The Broad Institute Genome Sequencing Center for Infectious Disease"/>
            <person name="Wu L."/>
            <person name="Ma J."/>
        </authorList>
    </citation>
    <scope>NUCLEOTIDE SEQUENCE [LARGE SCALE GENOMIC DNA]</scope>
    <source>
        <strain evidence="14">CCUG 39402</strain>
    </source>
</reference>
<accession>A0ABW1TWS0</accession>
<evidence type="ECO:0000256" key="10">
    <source>
        <dbReference type="RuleBase" id="RU362068"/>
    </source>
</evidence>
<keyword evidence="14" id="KW-1185">Reference proteome</keyword>
<evidence type="ECO:0000256" key="3">
    <source>
        <dbReference type="ARBA" id="ARBA00013014"/>
    </source>
</evidence>
<dbReference type="InterPro" id="IPR003710">
    <property type="entry name" value="ApbA"/>
</dbReference>
<comment type="pathway">
    <text evidence="1 10">Cofactor biosynthesis; (R)-pantothenate biosynthesis; (R)-pantoate from 3-methyl-2-oxobutanoate: step 2/2.</text>
</comment>
<keyword evidence="6 10" id="KW-0521">NADP</keyword>
<evidence type="ECO:0000259" key="11">
    <source>
        <dbReference type="Pfam" id="PF02558"/>
    </source>
</evidence>
<dbReference type="Gene3D" id="1.10.1040.10">
    <property type="entry name" value="N-(1-d-carboxylethyl)-l-norvaline Dehydrogenase, domain 2"/>
    <property type="match status" value="1"/>
</dbReference>
<dbReference type="InterPro" id="IPR013752">
    <property type="entry name" value="KPA_reductase"/>
</dbReference>
<dbReference type="InterPro" id="IPR036291">
    <property type="entry name" value="NAD(P)-bd_dom_sf"/>
</dbReference>
<evidence type="ECO:0000313" key="13">
    <source>
        <dbReference type="EMBL" id="MFC6281338.1"/>
    </source>
</evidence>
<evidence type="ECO:0000256" key="7">
    <source>
        <dbReference type="ARBA" id="ARBA00023002"/>
    </source>
</evidence>
<dbReference type="PANTHER" id="PTHR21708:SF26">
    <property type="entry name" value="2-DEHYDROPANTOATE 2-REDUCTASE"/>
    <property type="match status" value="1"/>
</dbReference>
<evidence type="ECO:0000256" key="8">
    <source>
        <dbReference type="ARBA" id="ARBA00032024"/>
    </source>
</evidence>
<sequence length="304" mass="31677">MKVAIVGCGAMGSVYAGLLAGAGNEVMVVDRWQAHVDAIRTQGLRVEGASGDLVVQLQAYTQAPVQAMDLVIIAAKAVQVGDAAHETKKLLGPQTVVLTIQNGLGSADTVAEIVGKERLVVGIAAAFGASLRGPGHAHHNSMNAVKMGAYAGLAAARVEEVAALWRGAGFTADAVDNVAAMQWEKLICNVAFSAPCALTGLTVGQAMDDPDMGPTGLAAAVEAWKIALARKVPISVTDPEAHVRAFGERVRNARPSVLLDHDVRRPSEIDVINGAVPREAAKCGQFAPVNATLTALVRQRERNF</sequence>
<dbReference type="SUPFAM" id="SSF51735">
    <property type="entry name" value="NAD(P)-binding Rossmann-fold domains"/>
    <property type="match status" value="1"/>
</dbReference>
<comment type="function">
    <text evidence="10">Catalyzes the NADPH-dependent reduction of ketopantoate into pantoic acid.</text>
</comment>
<dbReference type="InterPro" id="IPR013332">
    <property type="entry name" value="KPR_N"/>
</dbReference>
<comment type="caution">
    <text evidence="13">The sequence shown here is derived from an EMBL/GenBank/DDBJ whole genome shotgun (WGS) entry which is preliminary data.</text>
</comment>
<dbReference type="Pfam" id="PF02558">
    <property type="entry name" value="ApbA"/>
    <property type="match status" value="1"/>
</dbReference>
<evidence type="ECO:0000256" key="5">
    <source>
        <dbReference type="ARBA" id="ARBA00022655"/>
    </source>
</evidence>
<dbReference type="Pfam" id="PF08546">
    <property type="entry name" value="ApbA_C"/>
    <property type="match status" value="1"/>
</dbReference>
<keyword evidence="7 10" id="KW-0560">Oxidoreductase</keyword>
<keyword evidence="5 10" id="KW-0566">Pantothenate biosynthesis</keyword>
<feature type="domain" description="Ketopantoate reductase C-terminal" evidence="12">
    <location>
        <begin position="177"/>
        <end position="301"/>
    </location>
</feature>
<name>A0ABW1TWS0_9BURK</name>
<evidence type="ECO:0000256" key="2">
    <source>
        <dbReference type="ARBA" id="ARBA00007870"/>
    </source>
</evidence>
<organism evidence="13 14">
    <name type="scientific">Polaromonas aquatica</name>
    <dbReference type="NCBI Taxonomy" id="332657"/>
    <lineage>
        <taxon>Bacteria</taxon>
        <taxon>Pseudomonadati</taxon>
        <taxon>Pseudomonadota</taxon>
        <taxon>Betaproteobacteria</taxon>
        <taxon>Burkholderiales</taxon>
        <taxon>Comamonadaceae</taxon>
        <taxon>Polaromonas</taxon>
    </lineage>
</organism>
<evidence type="ECO:0000256" key="6">
    <source>
        <dbReference type="ARBA" id="ARBA00022857"/>
    </source>
</evidence>
<dbReference type="SUPFAM" id="SSF48179">
    <property type="entry name" value="6-phosphogluconate dehydrogenase C-terminal domain-like"/>
    <property type="match status" value="1"/>
</dbReference>
<dbReference type="Gene3D" id="3.40.50.720">
    <property type="entry name" value="NAD(P)-binding Rossmann-like Domain"/>
    <property type="match status" value="1"/>
</dbReference>
<dbReference type="PANTHER" id="PTHR21708">
    <property type="entry name" value="PROBABLE 2-DEHYDROPANTOATE 2-REDUCTASE"/>
    <property type="match status" value="1"/>
</dbReference>
<dbReference type="EMBL" id="JBHSRS010000018">
    <property type="protein sequence ID" value="MFC6281338.1"/>
    <property type="molecule type" value="Genomic_DNA"/>
</dbReference>
<protein>
    <recommendedName>
        <fullName evidence="4 10">2-dehydropantoate 2-reductase</fullName>
        <ecNumber evidence="3 10">1.1.1.169</ecNumber>
    </recommendedName>
    <alternativeName>
        <fullName evidence="8 10">Ketopantoate reductase</fullName>
    </alternativeName>
</protein>
<proteinExistence type="inferred from homology"/>
<evidence type="ECO:0000259" key="12">
    <source>
        <dbReference type="Pfam" id="PF08546"/>
    </source>
</evidence>
<comment type="catalytic activity">
    <reaction evidence="9 10">
        <text>(R)-pantoate + NADP(+) = 2-dehydropantoate + NADPH + H(+)</text>
        <dbReference type="Rhea" id="RHEA:16233"/>
        <dbReference type="ChEBI" id="CHEBI:11561"/>
        <dbReference type="ChEBI" id="CHEBI:15378"/>
        <dbReference type="ChEBI" id="CHEBI:15980"/>
        <dbReference type="ChEBI" id="CHEBI:57783"/>
        <dbReference type="ChEBI" id="CHEBI:58349"/>
        <dbReference type="EC" id="1.1.1.169"/>
    </reaction>
</comment>
<evidence type="ECO:0000256" key="9">
    <source>
        <dbReference type="ARBA" id="ARBA00048793"/>
    </source>
</evidence>
<dbReference type="InterPro" id="IPR013328">
    <property type="entry name" value="6PGD_dom2"/>
</dbReference>
<dbReference type="EC" id="1.1.1.169" evidence="3 10"/>
<dbReference type="InterPro" id="IPR008927">
    <property type="entry name" value="6-PGluconate_DH-like_C_sf"/>
</dbReference>
<evidence type="ECO:0000256" key="4">
    <source>
        <dbReference type="ARBA" id="ARBA00019465"/>
    </source>
</evidence>
<feature type="domain" description="Ketopantoate reductase N-terminal" evidence="11">
    <location>
        <begin position="3"/>
        <end position="151"/>
    </location>
</feature>
<dbReference type="InterPro" id="IPR051402">
    <property type="entry name" value="KPR-Related"/>
</dbReference>
<dbReference type="RefSeq" id="WP_371439010.1">
    <property type="nucleotide sequence ID" value="NZ_JBHSRS010000018.1"/>
</dbReference>